<comment type="caution">
    <text evidence="1">The sequence shown here is derived from an EMBL/GenBank/DDBJ whole genome shotgun (WGS) entry which is preliminary data.</text>
</comment>
<name>A0A930UTI4_9PAST</name>
<dbReference type="EMBL" id="JADION010000009">
    <property type="protein sequence ID" value="MBF4102431.1"/>
    <property type="molecule type" value="Genomic_DNA"/>
</dbReference>
<reference evidence="1" key="1">
    <citation type="submission" date="2020-11" db="EMBL/GenBank/DDBJ databases">
        <title>Gallibacterium anatis 1637, full genome, WGS.</title>
        <authorList>
            <person name="Laishevtcev A.I."/>
            <person name="Yakimova E.A."/>
            <person name="Petkovich D."/>
            <person name="Stepanova T.V."/>
            <person name="Kalendr R.S."/>
            <person name="Rubalsky E.O."/>
            <person name="Zulkarneev E.R."/>
            <person name="Aleshkin A.V."/>
        </authorList>
    </citation>
    <scope>NUCLEOTIDE SEQUENCE</scope>
    <source>
        <strain evidence="1">1637</strain>
    </source>
</reference>
<gene>
    <name evidence="1" type="ORF">INT80_04575</name>
</gene>
<sequence length="49" mass="5667">MNGHLPFKKLQQADLRFLKPFLGDNTQLNSRFNLDGEVSSIRINHLMPN</sequence>
<organism evidence="1">
    <name type="scientific">Gallibacterium anatis</name>
    <dbReference type="NCBI Taxonomy" id="750"/>
    <lineage>
        <taxon>Bacteria</taxon>
        <taxon>Pseudomonadati</taxon>
        <taxon>Pseudomonadota</taxon>
        <taxon>Gammaproteobacteria</taxon>
        <taxon>Pasteurellales</taxon>
        <taxon>Pasteurellaceae</taxon>
        <taxon>Gallibacterium</taxon>
    </lineage>
</organism>
<protein>
    <submittedName>
        <fullName evidence="1">Uncharacterized protein</fullName>
    </submittedName>
</protein>
<accession>A0A930UTI4</accession>
<evidence type="ECO:0000313" key="1">
    <source>
        <dbReference type="EMBL" id="MBF4102431.1"/>
    </source>
</evidence>
<dbReference type="AlphaFoldDB" id="A0A930UTI4"/>
<proteinExistence type="predicted"/>